<dbReference type="NCBIfam" id="NF002017">
    <property type="entry name" value="PRK00823.1-2"/>
    <property type="match status" value="1"/>
</dbReference>
<protein>
    <recommendedName>
        <fullName evidence="3">4a-hydroxytetrahydrobiopterin dehydratase</fullName>
        <ecNumber evidence="3">4.2.1.96</ecNumber>
    </recommendedName>
</protein>
<dbReference type="PANTHER" id="PTHR12599">
    <property type="entry name" value="PTERIN-4-ALPHA-CARBINOLAMINE DEHYDRATASE"/>
    <property type="match status" value="1"/>
</dbReference>
<organism evidence="5 6">
    <name type="scientific">candidate division WWE3 bacterium CG22_combo_CG10-13_8_21_14_all_39_12</name>
    <dbReference type="NCBI Taxonomy" id="1975094"/>
    <lineage>
        <taxon>Bacteria</taxon>
        <taxon>Katanobacteria</taxon>
    </lineage>
</organism>
<dbReference type="Gene3D" id="3.30.1360.20">
    <property type="entry name" value="Transcriptional coactivator/pterin dehydratase"/>
    <property type="match status" value="1"/>
</dbReference>
<evidence type="ECO:0000313" key="5">
    <source>
        <dbReference type="EMBL" id="PIP56797.1"/>
    </source>
</evidence>
<comment type="similarity">
    <text evidence="2">Belongs to the pterin-4-alpha-carbinolamine dehydratase family.</text>
</comment>
<dbReference type="Pfam" id="PF01329">
    <property type="entry name" value="Pterin_4a"/>
    <property type="match status" value="1"/>
</dbReference>
<dbReference type="InterPro" id="IPR001533">
    <property type="entry name" value="Pterin_deHydtase"/>
</dbReference>
<dbReference type="SUPFAM" id="SSF55248">
    <property type="entry name" value="PCD-like"/>
    <property type="match status" value="1"/>
</dbReference>
<comment type="caution">
    <text evidence="5">The sequence shown here is derived from an EMBL/GenBank/DDBJ whole genome shotgun (WGS) entry which is preliminary data.</text>
</comment>
<dbReference type="GO" id="GO:0006729">
    <property type="term" value="P:tetrahydrobiopterin biosynthetic process"/>
    <property type="evidence" value="ECO:0007669"/>
    <property type="project" value="InterPro"/>
</dbReference>
<accession>A0A2H0BGJ6</accession>
<evidence type="ECO:0000256" key="4">
    <source>
        <dbReference type="ARBA" id="ARBA00023239"/>
    </source>
</evidence>
<evidence type="ECO:0000256" key="1">
    <source>
        <dbReference type="ARBA" id="ARBA00001554"/>
    </source>
</evidence>
<dbReference type="PANTHER" id="PTHR12599:SF0">
    <property type="entry name" value="PTERIN-4-ALPHA-CARBINOLAMINE DEHYDRATASE"/>
    <property type="match status" value="1"/>
</dbReference>
<dbReference type="EMBL" id="PCSU01000015">
    <property type="protein sequence ID" value="PIP56797.1"/>
    <property type="molecule type" value="Genomic_DNA"/>
</dbReference>
<dbReference type="CDD" id="cd00488">
    <property type="entry name" value="PCD_DCoH"/>
    <property type="match status" value="1"/>
</dbReference>
<proteinExistence type="inferred from homology"/>
<gene>
    <name evidence="5" type="ORF">COX05_01215</name>
</gene>
<dbReference type="Proteomes" id="UP000228495">
    <property type="component" value="Unassembled WGS sequence"/>
</dbReference>
<comment type="catalytic activity">
    <reaction evidence="1">
        <text>(4aS,6R)-4a-hydroxy-L-erythro-5,6,7,8-tetrahydrobiopterin = (6R)-L-erythro-6,7-dihydrobiopterin + H2O</text>
        <dbReference type="Rhea" id="RHEA:11920"/>
        <dbReference type="ChEBI" id="CHEBI:15377"/>
        <dbReference type="ChEBI" id="CHEBI:15642"/>
        <dbReference type="ChEBI" id="CHEBI:43120"/>
        <dbReference type="EC" id="4.2.1.96"/>
    </reaction>
</comment>
<sequence length="100" mass="11315">MSDTPTLLSQEVVETFLTAHDGWEFESGERLVRQFWFVDFSDALAFVNKVGDLAVKHDHHPDILLHDWNKVTIRLFTHEVGGISNKDIALAGQINNLLEG</sequence>
<dbReference type="GO" id="GO:0008124">
    <property type="term" value="F:4-alpha-hydroxytetrahydrobiopterin dehydratase activity"/>
    <property type="evidence" value="ECO:0007669"/>
    <property type="project" value="UniProtKB-EC"/>
</dbReference>
<keyword evidence="4" id="KW-0456">Lyase</keyword>
<reference evidence="5 6" key="1">
    <citation type="submission" date="2017-09" db="EMBL/GenBank/DDBJ databases">
        <title>Depth-based differentiation of microbial function through sediment-hosted aquifers and enrichment of novel symbionts in the deep terrestrial subsurface.</title>
        <authorList>
            <person name="Probst A.J."/>
            <person name="Ladd B."/>
            <person name="Jarett J.K."/>
            <person name="Geller-Mcgrath D.E."/>
            <person name="Sieber C.M."/>
            <person name="Emerson J.B."/>
            <person name="Anantharaman K."/>
            <person name="Thomas B.C."/>
            <person name="Malmstrom R."/>
            <person name="Stieglmeier M."/>
            <person name="Klingl A."/>
            <person name="Woyke T."/>
            <person name="Ryan C.M."/>
            <person name="Banfield J.F."/>
        </authorList>
    </citation>
    <scope>NUCLEOTIDE SEQUENCE [LARGE SCALE GENOMIC DNA]</scope>
    <source>
        <strain evidence="5">CG22_combo_CG10-13_8_21_14_all_39_12</strain>
    </source>
</reference>
<dbReference type="EC" id="4.2.1.96" evidence="3"/>
<name>A0A2H0BGJ6_UNCKA</name>
<evidence type="ECO:0000256" key="3">
    <source>
        <dbReference type="ARBA" id="ARBA00013252"/>
    </source>
</evidence>
<evidence type="ECO:0000313" key="6">
    <source>
        <dbReference type="Proteomes" id="UP000228495"/>
    </source>
</evidence>
<dbReference type="InterPro" id="IPR036428">
    <property type="entry name" value="PCD_sf"/>
</dbReference>
<dbReference type="AlphaFoldDB" id="A0A2H0BGJ6"/>
<evidence type="ECO:0000256" key="2">
    <source>
        <dbReference type="ARBA" id="ARBA00006472"/>
    </source>
</evidence>